<evidence type="ECO:0000256" key="9">
    <source>
        <dbReference type="ARBA" id="ARBA00023170"/>
    </source>
</evidence>
<dbReference type="PANTHER" id="PTHR24061:SF577">
    <property type="entry name" value="EXTRACELLULAR CALCIUM-SENSING RECEPTOR"/>
    <property type="match status" value="1"/>
</dbReference>
<dbReference type="FunFam" id="2.10.50.30:FF:000002">
    <property type="entry name" value="Vomeronasal 2 receptor, h1"/>
    <property type="match status" value="1"/>
</dbReference>
<evidence type="ECO:0000256" key="5">
    <source>
        <dbReference type="ARBA" id="ARBA00022729"/>
    </source>
</evidence>
<dbReference type="PANTHER" id="PTHR24061">
    <property type="entry name" value="CALCIUM-SENSING RECEPTOR-RELATED"/>
    <property type="match status" value="1"/>
</dbReference>
<feature type="domain" description="G-protein coupled receptors family 3 profile" evidence="13">
    <location>
        <begin position="747"/>
        <end position="1011"/>
    </location>
</feature>
<keyword evidence="7" id="KW-0297">G-protein coupled receptor</keyword>
<evidence type="ECO:0000256" key="11">
    <source>
        <dbReference type="ARBA" id="ARBA00023224"/>
    </source>
</evidence>
<keyword evidence="6 12" id="KW-1133">Transmembrane helix</keyword>
<dbReference type="PRINTS" id="PR01535">
    <property type="entry name" value="VOMERONASL2R"/>
</dbReference>
<dbReference type="Pfam" id="PF01094">
    <property type="entry name" value="ANF_receptor"/>
    <property type="match status" value="1"/>
</dbReference>
<organism evidence="14 15">
    <name type="scientific">Xenopus laevis</name>
    <name type="common">African clawed frog</name>
    <dbReference type="NCBI Taxonomy" id="8355"/>
    <lineage>
        <taxon>Eukaryota</taxon>
        <taxon>Metazoa</taxon>
        <taxon>Chordata</taxon>
        <taxon>Craniata</taxon>
        <taxon>Vertebrata</taxon>
        <taxon>Euteleostomi</taxon>
        <taxon>Amphibia</taxon>
        <taxon>Batrachia</taxon>
        <taxon>Anura</taxon>
        <taxon>Pipoidea</taxon>
        <taxon>Pipidae</taxon>
        <taxon>Xenopodinae</taxon>
        <taxon>Xenopus</taxon>
        <taxon>Xenopus</taxon>
    </lineage>
</organism>
<dbReference type="CDD" id="cd06365">
    <property type="entry name" value="PBP1_pheromone_receptor"/>
    <property type="match status" value="1"/>
</dbReference>
<keyword evidence="10" id="KW-0325">Glycoprotein</keyword>
<keyword evidence="4 12" id="KW-0812">Transmembrane</keyword>
<dbReference type="GO" id="GO:0005886">
    <property type="term" value="C:plasma membrane"/>
    <property type="evidence" value="ECO:0007669"/>
    <property type="project" value="UniProtKB-SubCell"/>
</dbReference>
<sequence length="1011" mass="113463">MVGFIGDLLSLSSVAVARILGLYRIPEQLGREQSVLNLYLHIFHRFNSFSVVDSLTATHAGSAQLSGRPLAFGSKVRHTLFSKDALVASLWLFGMEILASGWYLNNEFIINKLRNGSPVSIGDSALPFIVIHSDGRDSNIFSKVKDSDPQNRNQICYPEVHYPVRLHSLDWLLILSWAIYTSSGYPGCKLPSENLKFYEKDGDIIFGALIPVHLEPSNIKINFSSKPSMGKCNKLSVFCYLQVLAMVFAINEINENPELLPNITLGFRIYDSCFNEMQAVNGALQLLSGAEKANPNYICQKKSKMVGLIGDLQSSNSVAVARILGLYRFPQISYGSALAYLSNKINFPSFLRTIINDKIHSFYFNMLMIHFNWTWIGILAADNDFDLYDSELLRKDIEAAGICVAFFMRISAQHTRDQTLSILKVIRKSTATVVVLYCSLPELIPFMKVATEENITGKVWFASGSVITSPIFSYKEFWRTLNGTIGQKFPLTIIPGFGKFLYGIHPSLYPNDIFMKSFWEASFGCLWPNETPVNGSFYCTGQENLTTLERQGYNEAASVFAILVYNAVYILAHGINNMISRRSGYPCLTIGRLDPWKTLQYVKRVRIRNTAGQELFFDENGDLNSYHEYVNWQALPNGETQYVNFATVKETPESHIVLSNNTIFWSGGYTEAPMSKCSESCPPGYRKAPRKGQPVCCFDCILCSEDEFSNETDSTSCMKCPEDMWANEKHNGCWMRNLEFLSFRETLGGSLATISVLGSLLSLSILLIFIKNADTPVVKANNRNLSYLLLLSIFFCYLCALMFIGRPITITCILRQFIFGISFVMCISCILGKTMMVVIAFNLTQPKSNRRMWLNSGVTNTLVLVCTAIQVIICAGWLVHSPPFEYQDNKSKMDTIIIECNKGSPIGYSCTMGYMGFLAALCFAIAYLSRKLPGSFNEAKLITFSMLIFGAVWISFIPAYLSTTGKYMVAVEIFAMLSSSSGLVACIFIPKINIIILRPEMNKKDRKMFIK</sequence>
<accession>A0A974CGB6</accession>
<dbReference type="FunFam" id="3.40.50.2300:FF:000742">
    <property type="entry name" value="Uncharacterized protein"/>
    <property type="match status" value="1"/>
</dbReference>
<evidence type="ECO:0000256" key="8">
    <source>
        <dbReference type="ARBA" id="ARBA00023136"/>
    </source>
</evidence>
<dbReference type="Pfam" id="PF00003">
    <property type="entry name" value="7tm_3"/>
    <property type="match status" value="1"/>
</dbReference>
<dbReference type="Proteomes" id="UP000694892">
    <property type="component" value="Chromosome 7L"/>
</dbReference>
<dbReference type="PRINTS" id="PR00248">
    <property type="entry name" value="GPCRMGR"/>
</dbReference>
<keyword evidence="3" id="KW-1003">Cell membrane</keyword>
<dbReference type="InterPro" id="IPR004073">
    <property type="entry name" value="GPCR_3_vmron_rcpt_2"/>
</dbReference>
<feature type="transmembrane region" description="Helical" evidence="12">
    <location>
        <begin position="853"/>
        <end position="879"/>
    </location>
</feature>
<dbReference type="GO" id="GO:0004930">
    <property type="term" value="F:G protein-coupled receptor activity"/>
    <property type="evidence" value="ECO:0007669"/>
    <property type="project" value="UniProtKB-KW"/>
</dbReference>
<dbReference type="Pfam" id="PF07562">
    <property type="entry name" value="NCD3G"/>
    <property type="match status" value="1"/>
</dbReference>
<name>A0A974CGB6_XENLA</name>
<feature type="transmembrane region" description="Helical" evidence="12">
    <location>
        <begin position="751"/>
        <end position="773"/>
    </location>
</feature>
<dbReference type="InterPro" id="IPR038550">
    <property type="entry name" value="GPCR_3_9-Cys_sf"/>
</dbReference>
<evidence type="ECO:0000256" key="6">
    <source>
        <dbReference type="ARBA" id="ARBA00022989"/>
    </source>
</evidence>
<dbReference type="InterPro" id="IPR011500">
    <property type="entry name" value="GPCR_3_9-Cys_dom"/>
</dbReference>
<dbReference type="AlphaFoldDB" id="A0A974CGB6"/>
<dbReference type="InterPro" id="IPR000068">
    <property type="entry name" value="GPCR_3_Ca_sens_rcpt-rel"/>
</dbReference>
<evidence type="ECO:0000256" key="4">
    <source>
        <dbReference type="ARBA" id="ARBA00022692"/>
    </source>
</evidence>
<dbReference type="InterPro" id="IPR017978">
    <property type="entry name" value="GPCR_3_C"/>
</dbReference>
<dbReference type="Gene3D" id="3.40.50.2300">
    <property type="match status" value="2"/>
</dbReference>
<dbReference type="EMBL" id="CM004478">
    <property type="protein sequence ID" value="OCT72878.1"/>
    <property type="molecule type" value="Genomic_DNA"/>
</dbReference>
<dbReference type="InterPro" id="IPR028082">
    <property type="entry name" value="Peripla_BP_I"/>
</dbReference>
<dbReference type="InterPro" id="IPR017979">
    <property type="entry name" value="GPCR_3_CS"/>
</dbReference>
<gene>
    <name evidence="14" type="ORF">XELAEV_18035858mg</name>
</gene>
<feature type="transmembrane region" description="Helical" evidence="12">
    <location>
        <begin position="973"/>
        <end position="997"/>
    </location>
</feature>
<evidence type="ECO:0000256" key="7">
    <source>
        <dbReference type="ARBA" id="ARBA00023040"/>
    </source>
</evidence>
<dbReference type="OMA" id="HEYVNWQ"/>
<keyword evidence="11" id="KW-0807">Transducer</keyword>
<evidence type="ECO:0000256" key="10">
    <source>
        <dbReference type="ARBA" id="ARBA00023180"/>
    </source>
</evidence>
<feature type="transmembrane region" description="Helical" evidence="12">
    <location>
        <begin position="817"/>
        <end position="841"/>
    </location>
</feature>
<feature type="transmembrane region" description="Helical" evidence="12">
    <location>
        <begin position="911"/>
        <end position="929"/>
    </location>
</feature>
<evidence type="ECO:0000256" key="1">
    <source>
        <dbReference type="ARBA" id="ARBA00004651"/>
    </source>
</evidence>
<evidence type="ECO:0000256" key="2">
    <source>
        <dbReference type="ARBA" id="ARBA00007242"/>
    </source>
</evidence>
<dbReference type="Gene3D" id="2.10.50.30">
    <property type="entry name" value="GPCR, family 3, nine cysteines domain"/>
    <property type="match status" value="1"/>
</dbReference>
<evidence type="ECO:0000256" key="12">
    <source>
        <dbReference type="SAM" id="Phobius"/>
    </source>
</evidence>
<evidence type="ECO:0000256" key="3">
    <source>
        <dbReference type="ARBA" id="ARBA00022475"/>
    </source>
</evidence>
<comment type="similarity">
    <text evidence="2">Belongs to the G-protein coupled receptor 3 family.</text>
</comment>
<dbReference type="PROSITE" id="PS00980">
    <property type="entry name" value="G_PROTEIN_RECEP_F3_2"/>
    <property type="match status" value="1"/>
</dbReference>
<dbReference type="PROSITE" id="PS00981">
    <property type="entry name" value="G_PROTEIN_RECEP_F3_3"/>
    <property type="match status" value="1"/>
</dbReference>
<evidence type="ECO:0000313" key="14">
    <source>
        <dbReference type="EMBL" id="OCT72878.1"/>
    </source>
</evidence>
<feature type="transmembrane region" description="Helical" evidence="12">
    <location>
        <begin position="941"/>
        <end position="961"/>
    </location>
</feature>
<proteinExistence type="inferred from homology"/>
<dbReference type="PROSITE" id="PS50259">
    <property type="entry name" value="G_PROTEIN_RECEP_F3_4"/>
    <property type="match status" value="1"/>
</dbReference>
<dbReference type="InterPro" id="IPR001828">
    <property type="entry name" value="ANF_lig-bd_rcpt"/>
</dbReference>
<keyword evidence="9" id="KW-0675">Receptor</keyword>
<feature type="transmembrane region" description="Helical" evidence="12">
    <location>
        <begin position="785"/>
        <end position="805"/>
    </location>
</feature>
<evidence type="ECO:0000313" key="15">
    <source>
        <dbReference type="Proteomes" id="UP000694892"/>
    </source>
</evidence>
<keyword evidence="8 12" id="KW-0472">Membrane</keyword>
<dbReference type="SUPFAM" id="SSF53822">
    <property type="entry name" value="Periplasmic binding protein-like I"/>
    <property type="match status" value="1"/>
</dbReference>
<dbReference type="InterPro" id="IPR000337">
    <property type="entry name" value="GPCR_3"/>
</dbReference>
<protein>
    <recommendedName>
        <fullName evidence="13">G-protein coupled receptors family 3 profile domain-containing protein</fullName>
    </recommendedName>
</protein>
<keyword evidence="5" id="KW-0732">Signal</keyword>
<comment type="subcellular location">
    <subcellularLocation>
        <location evidence="1">Cell membrane</location>
        <topology evidence="1">Multi-pass membrane protein</topology>
    </subcellularLocation>
</comment>
<evidence type="ECO:0000259" key="13">
    <source>
        <dbReference type="PROSITE" id="PS50259"/>
    </source>
</evidence>
<dbReference type="FunFam" id="3.40.50.2300:FF:000728">
    <property type="entry name" value="Uncharacterized protein"/>
    <property type="match status" value="1"/>
</dbReference>
<reference evidence="15" key="1">
    <citation type="journal article" date="2016" name="Nature">
        <title>Genome evolution in the allotetraploid frog Xenopus laevis.</title>
        <authorList>
            <person name="Session A.M."/>
            <person name="Uno Y."/>
            <person name="Kwon T."/>
            <person name="Chapman J.A."/>
            <person name="Toyoda A."/>
            <person name="Takahashi S."/>
            <person name="Fukui A."/>
            <person name="Hikosaka A."/>
            <person name="Suzuki A."/>
            <person name="Kondo M."/>
            <person name="van Heeringen S.J."/>
            <person name="Quigley I."/>
            <person name="Heinz S."/>
            <person name="Ogino H."/>
            <person name="Ochi H."/>
            <person name="Hellsten U."/>
            <person name="Lyons J.B."/>
            <person name="Simakov O."/>
            <person name="Putnam N."/>
            <person name="Stites J."/>
            <person name="Kuroki Y."/>
            <person name="Tanaka T."/>
            <person name="Michiue T."/>
            <person name="Watanabe M."/>
            <person name="Bogdanovic O."/>
            <person name="Lister R."/>
            <person name="Georgiou G."/>
            <person name="Paranjpe S.S."/>
            <person name="van Kruijsbergen I."/>
            <person name="Shu S."/>
            <person name="Carlson J."/>
            <person name="Kinoshita T."/>
            <person name="Ohta Y."/>
            <person name="Mawaribuchi S."/>
            <person name="Jenkins J."/>
            <person name="Grimwood J."/>
            <person name="Schmutz J."/>
            <person name="Mitros T."/>
            <person name="Mozaffari S.V."/>
            <person name="Suzuki Y."/>
            <person name="Haramoto Y."/>
            <person name="Yamamoto T.S."/>
            <person name="Takagi C."/>
            <person name="Heald R."/>
            <person name="Miller K."/>
            <person name="Haudenschild C."/>
            <person name="Kitzman J."/>
            <person name="Nakayama T."/>
            <person name="Izutsu Y."/>
            <person name="Robert J."/>
            <person name="Fortriede J."/>
            <person name="Burns K."/>
            <person name="Lotay V."/>
            <person name="Karimi K."/>
            <person name="Yasuoka Y."/>
            <person name="Dichmann D.S."/>
            <person name="Flajnik M.F."/>
            <person name="Houston D.W."/>
            <person name="Shendure J."/>
            <person name="DuPasquier L."/>
            <person name="Vize P.D."/>
            <person name="Zorn A.M."/>
            <person name="Ito M."/>
            <person name="Marcotte E.M."/>
            <person name="Wallingford J.B."/>
            <person name="Ito Y."/>
            <person name="Asashima M."/>
            <person name="Ueno N."/>
            <person name="Matsuda Y."/>
            <person name="Veenstra G.J."/>
            <person name="Fujiyama A."/>
            <person name="Harland R.M."/>
            <person name="Taira M."/>
            <person name="Rokhsar D.S."/>
        </authorList>
    </citation>
    <scope>NUCLEOTIDE SEQUENCE [LARGE SCALE GENOMIC DNA]</scope>
    <source>
        <strain evidence="15">J</strain>
    </source>
</reference>